<keyword evidence="1" id="KW-0472">Membrane</keyword>
<feature type="transmembrane region" description="Helical" evidence="1">
    <location>
        <begin position="25"/>
        <end position="46"/>
    </location>
</feature>
<evidence type="ECO:0000313" key="3">
    <source>
        <dbReference type="EMBL" id="MDV7012628.1"/>
    </source>
</evidence>
<keyword evidence="1" id="KW-1133">Transmembrane helix</keyword>
<dbReference type="Proteomes" id="UP001187143">
    <property type="component" value="Unassembled WGS sequence"/>
</dbReference>
<evidence type="ECO:0000256" key="1">
    <source>
        <dbReference type="SAM" id="Phobius"/>
    </source>
</evidence>
<sequence>MVGVNRTNKAMVTPRSGAAVNSHRLFMAFLAVTIFISAVAGVVAAASTGHETAALVIALVAGGSFMTAAFC</sequence>
<proteinExistence type="predicted"/>
<dbReference type="AlphaFoldDB" id="A0A1A2Q5F8"/>
<gene>
    <name evidence="2" type="ORF">MINTM018_39100</name>
    <name evidence="3" type="ORF">R4F53_10015</name>
</gene>
<name>A0A1A2Q5F8_MYCIT</name>
<dbReference type="EMBL" id="AP024255">
    <property type="protein sequence ID" value="BCP01141.1"/>
    <property type="molecule type" value="Genomic_DNA"/>
</dbReference>
<evidence type="ECO:0000313" key="2">
    <source>
        <dbReference type="EMBL" id="BCP01141.1"/>
    </source>
</evidence>
<organism evidence="3 5">
    <name type="scientific">Mycobacterium intracellulare</name>
    <dbReference type="NCBI Taxonomy" id="1767"/>
    <lineage>
        <taxon>Bacteria</taxon>
        <taxon>Bacillati</taxon>
        <taxon>Actinomycetota</taxon>
        <taxon>Actinomycetes</taxon>
        <taxon>Mycobacteriales</taxon>
        <taxon>Mycobacteriaceae</taxon>
        <taxon>Mycobacterium</taxon>
        <taxon>Mycobacterium avium complex (MAC)</taxon>
    </lineage>
</organism>
<evidence type="ECO:0000313" key="4">
    <source>
        <dbReference type="Proteomes" id="UP000595205"/>
    </source>
</evidence>
<protein>
    <submittedName>
        <fullName evidence="3">Uncharacterized protein</fullName>
    </submittedName>
</protein>
<dbReference type="RefSeq" id="WP_009954684.1">
    <property type="nucleotide sequence ID" value="NZ_AP024241.1"/>
</dbReference>
<accession>A0A1A2Q5F8</accession>
<dbReference type="EMBL" id="JAWLLD010000009">
    <property type="protein sequence ID" value="MDV7012628.1"/>
    <property type="molecule type" value="Genomic_DNA"/>
</dbReference>
<dbReference type="Proteomes" id="UP000595205">
    <property type="component" value="Chromosome"/>
</dbReference>
<reference evidence="3" key="2">
    <citation type="submission" date="2023-10" db="EMBL/GenBank/DDBJ databases">
        <title>Characterization and genome sequence of Mycobacterium intracellulare ABSURDO, a novel pathogenic isolate with three colony morphotypes that vary in growth and acid-fastness.</title>
        <authorList>
            <person name="Jude B.A."/>
            <person name="Robinson R.T."/>
        </authorList>
    </citation>
    <scope>NUCLEOTIDE SEQUENCE</scope>
    <source>
        <strain evidence="3">ABSURDO Component B</strain>
    </source>
</reference>
<feature type="transmembrane region" description="Helical" evidence="1">
    <location>
        <begin position="52"/>
        <end position="70"/>
    </location>
</feature>
<evidence type="ECO:0000313" key="5">
    <source>
        <dbReference type="Proteomes" id="UP001187143"/>
    </source>
</evidence>
<reference evidence="2 4" key="1">
    <citation type="submission" date="2020-12" db="EMBL/GenBank/DDBJ databases">
        <title>Genome sequence of clinical Mycobacterium intracellulare strains.</title>
        <authorList>
            <person name="Tateishi Y."/>
            <person name="Matsumoto S."/>
            <person name="Fukushima Y."/>
            <person name="Nakajima C."/>
            <person name="Suzuki Y."/>
        </authorList>
    </citation>
    <scope>NUCLEOTIDE SEQUENCE [LARGE SCALE GENOMIC DNA]</scope>
    <source>
        <strain evidence="2 4">M018</strain>
    </source>
</reference>
<dbReference type="GeneID" id="45456062"/>
<keyword evidence="1" id="KW-0812">Transmembrane</keyword>